<dbReference type="InterPro" id="IPR011538">
    <property type="entry name" value="Nuo51_FMN-bd"/>
</dbReference>
<dbReference type="GO" id="GO:0016020">
    <property type="term" value="C:membrane"/>
    <property type="evidence" value="ECO:0007669"/>
    <property type="project" value="InterPro"/>
</dbReference>
<accession>A0A430B254</accession>
<dbReference type="InterPro" id="IPR010208">
    <property type="entry name" value="Ion_transpt_RnfC/RsxC"/>
</dbReference>
<keyword evidence="1" id="KW-0813">Transport</keyword>
<evidence type="ECO:0000256" key="3">
    <source>
        <dbReference type="ARBA" id="ARBA00022723"/>
    </source>
</evidence>
<feature type="domain" description="RnfC Barrel sandwich hybrid" evidence="9">
    <location>
        <begin position="2"/>
        <end position="59"/>
    </location>
</feature>
<protein>
    <submittedName>
        <fullName evidence="10">Proline reductase-associated electron transfer protein PrdC</fullName>
    </submittedName>
</protein>
<dbReference type="PANTHER" id="PTHR43034:SF2">
    <property type="entry name" value="ION-TRANSLOCATING OXIDOREDUCTASE COMPLEX SUBUNIT C"/>
    <property type="match status" value="1"/>
</dbReference>
<dbReference type="Pfam" id="PF01512">
    <property type="entry name" value="Complex1_51K"/>
    <property type="match status" value="1"/>
</dbReference>
<keyword evidence="2" id="KW-0004">4Fe-4S</keyword>
<dbReference type="Proteomes" id="UP000286773">
    <property type="component" value="Unassembled WGS sequence"/>
</dbReference>
<dbReference type="Pfam" id="PF13375">
    <property type="entry name" value="RnfC_N"/>
    <property type="match status" value="1"/>
</dbReference>
<dbReference type="InterPro" id="IPR031001">
    <property type="entry name" value="PR_assoc_PrdC"/>
</dbReference>
<dbReference type="OrthoDB" id="9767754at2"/>
<evidence type="ECO:0000259" key="8">
    <source>
        <dbReference type="Pfam" id="PF01512"/>
    </source>
</evidence>
<dbReference type="SUPFAM" id="SSF142019">
    <property type="entry name" value="Nqo1 FMN-binding domain-like"/>
    <property type="match status" value="1"/>
</dbReference>
<keyword evidence="7" id="KW-0411">Iron-sulfur</keyword>
<dbReference type="GO" id="GO:0009055">
    <property type="term" value="F:electron transfer activity"/>
    <property type="evidence" value="ECO:0007669"/>
    <property type="project" value="InterPro"/>
</dbReference>
<keyword evidence="4" id="KW-0677">Repeat</keyword>
<evidence type="ECO:0000256" key="1">
    <source>
        <dbReference type="ARBA" id="ARBA00022448"/>
    </source>
</evidence>
<keyword evidence="6" id="KW-0408">Iron</keyword>
<dbReference type="GO" id="GO:0051539">
    <property type="term" value="F:4 iron, 4 sulfur cluster binding"/>
    <property type="evidence" value="ECO:0007669"/>
    <property type="project" value="UniProtKB-KW"/>
</dbReference>
<comment type="caution">
    <text evidence="10">The sequence shown here is derived from an EMBL/GenBank/DDBJ whole genome shotgun (WGS) entry which is preliminary data.</text>
</comment>
<name>A0A430B254_9ENTE</name>
<evidence type="ECO:0000256" key="5">
    <source>
        <dbReference type="ARBA" id="ARBA00022982"/>
    </source>
</evidence>
<dbReference type="InterPro" id="IPR026902">
    <property type="entry name" value="RnfC_N"/>
</dbReference>
<gene>
    <name evidence="10" type="ORF">CBF27_00060</name>
</gene>
<evidence type="ECO:0000256" key="4">
    <source>
        <dbReference type="ARBA" id="ARBA00022737"/>
    </source>
</evidence>
<keyword evidence="3" id="KW-0479">Metal-binding</keyword>
<evidence type="ECO:0000256" key="6">
    <source>
        <dbReference type="ARBA" id="ARBA00023004"/>
    </source>
</evidence>
<evidence type="ECO:0000256" key="2">
    <source>
        <dbReference type="ARBA" id="ARBA00022485"/>
    </source>
</evidence>
<dbReference type="InterPro" id="IPR037225">
    <property type="entry name" value="Nuo51_FMN-bd_sf"/>
</dbReference>
<dbReference type="PANTHER" id="PTHR43034">
    <property type="entry name" value="ION-TRANSLOCATING OXIDOREDUCTASE COMPLEX SUBUNIT C"/>
    <property type="match status" value="1"/>
</dbReference>
<dbReference type="AlphaFoldDB" id="A0A430B254"/>
<dbReference type="Gene3D" id="3.40.50.11540">
    <property type="entry name" value="NADH-ubiquinone oxidoreductase 51kDa subunit"/>
    <property type="match status" value="1"/>
</dbReference>
<dbReference type="SUPFAM" id="SSF142984">
    <property type="entry name" value="Nqo1 middle domain-like"/>
    <property type="match status" value="1"/>
</dbReference>
<dbReference type="GO" id="GO:0046872">
    <property type="term" value="F:metal ion binding"/>
    <property type="evidence" value="ECO:0007669"/>
    <property type="project" value="UniProtKB-KW"/>
</dbReference>
<dbReference type="EMBL" id="NGKC01000001">
    <property type="protein sequence ID" value="RSU14417.1"/>
    <property type="molecule type" value="Genomic_DNA"/>
</dbReference>
<evidence type="ECO:0000313" key="10">
    <source>
        <dbReference type="EMBL" id="RSU14417.1"/>
    </source>
</evidence>
<proteinExistence type="predicted"/>
<keyword evidence="11" id="KW-1185">Reference proteome</keyword>
<evidence type="ECO:0000313" key="11">
    <source>
        <dbReference type="Proteomes" id="UP000286773"/>
    </source>
</evidence>
<dbReference type="NCBIfam" id="TIGR04481">
    <property type="entry name" value="PR_assoc_PrdC"/>
    <property type="match status" value="1"/>
</dbReference>
<evidence type="ECO:0000256" key="7">
    <source>
        <dbReference type="ARBA" id="ARBA00023014"/>
    </source>
</evidence>
<keyword evidence="5" id="KW-0249">Electron transport</keyword>
<organism evidence="10 11">
    <name type="scientific">Vagococcus acidifermentans</name>
    <dbReference type="NCBI Taxonomy" id="564710"/>
    <lineage>
        <taxon>Bacteria</taxon>
        <taxon>Bacillati</taxon>
        <taxon>Bacillota</taxon>
        <taxon>Bacilli</taxon>
        <taxon>Lactobacillales</taxon>
        <taxon>Enterococcaceae</taxon>
        <taxon>Vagococcus</taxon>
    </lineage>
</organism>
<reference evidence="10 11" key="1">
    <citation type="submission" date="2017-05" db="EMBL/GenBank/DDBJ databases">
        <title>Vagococcus spp. assemblies.</title>
        <authorList>
            <person name="Gulvik C.A."/>
        </authorList>
    </citation>
    <scope>NUCLEOTIDE SEQUENCE [LARGE SCALE GENOMIC DNA]</scope>
    <source>
        <strain evidence="10 11">LMG 24798</strain>
    </source>
</reference>
<feature type="domain" description="NADH-ubiquinone oxidoreductase 51kDa subunit FMN-binding" evidence="8">
    <location>
        <begin position="83"/>
        <end position="226"/>
    </location>
</feature>
<sequence length="390" mass="41644">MKKLHIPLKQHVGGPCVPVVKVDEAVKRGQLIAEPSGLGANIHASMSGVIAEINDTEIVIQLDDSQSTDFVPIPETESKLEAIEAAGIVGAGGAGFPAHIKLKADIPDGTVIANGAECEALLQHNVKQIVETSAQLVRGVQYLMEITNAPRGIIAVKDKNRQAVIELLKATKDIPEIDVFRLPDIYPAGDERMIIREVLDIVLNPGQLPIEVGAVVSNVETIKHIVEAIELRKPFIDKDVTVAGRVQAESLILKDVPIGTPAKELIDQAGGYVHPHGEIVFGGPMTGMSRSENSPIIKTTGGVLVAMPYPQEHRKVGLLICECGGSNERLTEIATNMGAEVVAAERCKRMVEVNGRYRCELPGICPGQAETVMKMKKAGAEVVIVGSCSD</sequence>
<evidence type="ECO:0000259" key="9">
    <source>
        <dbReference type="Pfam" id="PF13375"/>
    </source>
</evidence>